<protein>
    <recommendedName>
        <fullName evidence="3">Xylanolytic transcriptional activator regulatory domain-containing protein</fullName>
    </recommendedName>
</protein>
<feature type="compositionally biased region" description="Polar residues" evidence="2">
    <location>
        <begin position="1"/>
        <end position="21"/>
    </location>
</feature>
<accession>A0A423WCQ9</accession>
<feature type="compositionally biased region" description="Basic and acidic residues" evidence="2">
    <location>
        <begin position="579"/>
        <end position="599"/>
    </location>
</feature>
<dbReference type="GO" id="GO:0006351">
    <property type="term" value="P:DNA-templated transcription"/>
    <property type="evidence" value="ECO:0007669"/>
    <property type="project" value="InterPro"/>
</dbReference>
<sequence>MSSSSNPGQYDENSSQTEAPSTTERARKRRRTTPTRHIRNQEIGLMRDGGEPDRPSFVGSGSGIYFVRTVYDILARSSGAATGAQCHLVPGEDDQLVDTHEPRLGSVNPPGAKACAPFWRADEVVPSGSSEAPKITFEALVRWTKSYFEIWHPAFPILHGPEALEILEHVANNGIEGLSSPDSATVRAMISISLADARQTSCIRGPEASALGPVPSDLVFHNLDHAAACLLFVLGTPASLKNMQASLCVELFLVTMLKLNMASRLGGIVVRMAYHLGLHRCPQRYSNFSPHEVSMRKRIWWSFYCLERLVCQALGLPLDVQDDDADVCFPTAERHQTTTGGNAAYEAYPEAPHQLQLLTLLSKHAKIRGIILELRHKSVHVRQDSVERALHVQSRLTRWANEVHEIVTGEGTDDEDDTHASLGSPRGKYDGSISPFYRTLLLILQHESTIALNRPLLAKKPPTSASQAALQACIGASRAILETVDSPHLTKTDDTSLTTIAVWPLLTWSVWMSCFILTYAALEGVTSISSAQKYAKRSLCILKQLSKRGTIWPDSCSKAVEHLISALEKRKLKAAAVSDDSRTQDPAAADDRVDWRDSAGQKTHKRTRPTQIADSTSISRPRPGTEPGDSPSFPSRAQPQNETQYHDAPTEPGTFDADNTLNSSLHVPESHDLSFDMSGQGQDWWDPLSALDFSNFAQSGSTAGFSFF</sequence>
<dbReference type="Pfam" id="PF04082">
    <property type="entry name" value="Fungal_trans"/>
    <property type="match status" value="1"/>
</dbReference>
<dbReference type="CDD" id="cd12148">
    <property type="entry name" value="fungal_TF_MHR"/>
    <property type="match status" value="1"/>
</dbReference>
<dbReference type="GO" id="GO:0003677">
    <property type="term" value="F:DNA binding"/>
    <property type="evidence" value="ECO:0007669"/>
    <property type="project" value="InterPro"/>
</dbReference>
<dbReference type="InterPro" id="IPR050987">
    <property type="entry name" value="AtrR-like"/>
</dbReference>
<dbReference type="STRING" id="252740.A0A423WCQ9"/>
<keyword evidence="1" id="KW-0539">Nucleus</keyword>
<dbReference type="GO" id="GO:0003700">
    <property type="term" value="F:DNA-binding transcription factor activity"/>
    <property type="evidence" value="ECO:0007669"/>
    <property type="project" value="InterPro"/>
</dbReference>
<evidence type="ECO:0000256" key="1">
    <source>
        <dbReference type="ARBA" id="ARBA00023242"/>
    </source>
</evidence>
<feature type="region of interest" description="Disordered" evidence="2">
    <location>
        <begin position="574"/>
        <end position="666"/>
    </location>
</feature>
<name>A0A423WCQ9_CYTCH</name>
<feature type="compositionally biased region" description="Polar residues" evidence="2">
    <location>
        <begin position="609"/>
        <end position="619"/>
    </location>
</feature>
<dbReference type="PANTHER" id="PTHR46910:SF9">
    <property type="entry name" value="MISCELLANEOUS ZN(II)2CYS6 TRANSCRIPTION FACTOR (EUROFUNG)"/>
    <property type="match status" value="1"/>
</dbReference>
<dbReference type="AlphaFoldDB" id="A0A423WCQ9"/>
<organism evidence="4 5">
    <name type="scientific">Cytospora chrysosperma</name>
    <name type="common">Cytospora canker fungus</name>
    <name type="synonym">Sphaeria chrysosperma</name>
    <dbReference type="NCBI Taxonomy" id="252740"/>
    <lineage>
        <taxon>Eukaryota</taxon>
        <taxon>Fungi</taxon>
        <taxon>Dikarya</taxon>
        <taxon>Ascomycota</taxon>
        <taxon>Pezizomycotina</taxon>
        <taxon>Sordariomycetes</taxon>
        <taxon>Sordariomycetidae</taxon>
        <taxon>Diaporthales</taxon>
        <taxon>Cytosporaceae</taxon>
        <taxon>Cytospora</taxon>
    </lineage>
</organism>
<comment type="caution">
    <text evidence="4">The sequence shown here is derived from an EMBL/GenBank/DDBJ whole genome shotgun (WGS) entry which is preliminary data.</text>
</comment>
<evidence type="ECO:0000256" key="2">
    <source>
        <dbReference type="SAM" id="MobiDB-lite"/>
    </source>
</evidence>
<feature type="region of interest" description="Disordered" evidence="2">
    <location>
        <begin position="407"/>
        <end position="426"/>
    </location>
</feature>
<feature type="region of interest" description="Disordered" evidence="2">
    <location>
        <begin position="1"/>
        <end position="54"/>
    </location>
</feature>
<dbReference type="EMBL" id="LJZO01000007">
    <property type="protein sequence ID" value="ROW01156.1"/>
    <property type="molecule type" value="Genomic_DNA"/>
</dbReference>
<gene>
    <name evidence="4" type="ORF">VSDG_02619</name>
</gene>
<dbReference type="GO" id="GO:0008270">
    <property type="term" value="F:zinc ion binding"/>
    <property type="evidence" value="ECO:0007669"/>
    <property type="project" value="InterPro"/>
</dbReference>
<dbReference type="PANTHER" id="PTHR46910">
    <property type="entry name" value="TRANSCRIPTION FACTOR PDR1"/>
    <property type="match status" value="1"/>
</dbReference>
<dbReference type="InterPro" id="IPR007219">
    <property type="entry name" value="XnlR_reg_dom"/>
</dbReference>
<dbReference type="SMART" id="SM00906">
    <property type="entry name" value="Fungal_trans"/>
    <property type="match status" value="1"/>
</dbReference>
<proteinExistence type="predicted"/>
<evidence type="ECO:0000259" key="3">
    <source>
        <dbReference type="SMART" id="SM00906"/>
    </source>
</evidence>
<feature type="domain" description="Xylanolytic transcriptional activator regulatory" evidence="3">
    <location>
        <begin position="262"/>
        <end position="336"/>
    </location>
</feature>
<evidence type="ECO:0000313" key="4">
    <source>
        <dbReference type="EMBL" id="ROW01156.1"/>
    </source>
</evidence>
<feature type="compositionally biased region" description="Basic residues" evidence="2">
    <location>
        <begin position="26"/>
        <end position="38"/>
    </location>
</feature>
<evidence type="ECO:0000313" key="5">
    <source>
        <dbReference type="Proteomes" id="UP000284375"/>
    </source>
</evidence>
<feature type="compositionally biased region" description="Polar residues" evidence="2">
    <location>
        <begin position="632"/>
        <end position="643"/>
    </location>
</feature>
<dbReference type="Proteomes" id="UP000284375">
    <property type="component" value="Unassembled WGS sequence"/>
</dbReference>
<reference evidence="4 5" key="1">
    <citation type="submission" date="2015-09" db="EMBL/GenBank/DDBJ databases">
        <title>Host preference determinants of Valsa canker pathogens revealed by comparative genomics.</title>
        <authorList>
            <person name="Yin Z."/>
            <person name="Huang L."/>
        </authorList>
    </citation>
    <scope>NUCLEOTIDE SEQUENCE [LARGE SCALE GENOMIC DNA]</scope>
    <source>
        <strain evidence="4 5">YSFL</strain>
    </source>
</reference>
<keyword evidence="5" id="KW-1185">Reference proteome</keyword>
<dbReference type="OrthoDB" id="3266505at2759"/>